<gene>
    <name evidence="2" type="ORF">B0J12DRAFT_695616</name>
</gene>
<evidence type="ECO:0000313" key="3">
    <source>
        <dbReference type="Proteomes" id="UP000774617"/>
    </source>
</evidence>
<dbReference type="Proteomes" id="UP000774617">
    <property type="component" value="Unassembled WGS sequence"/>
</dbReference>
<evidence type="ECO:0000256" key="1">
    <source>
        <dbReference type="SAM" id="SignalP"/>
    </source>
</evidence>
<proteinExistence type="predicted"/>
<feature type="chain" id="PRO_5045946591" evidence="1">
    <location>
        <begin position="20"/>
        <end position="159"/>
    </location>
</feature>
<comment type="caution">
    <text evidence="2">The sequence shown here is derived from an EMBL/GenBank/DDBJ whole genome shotgun (WGS) entry which is preliminary data.</text>
</comment>
<keyword evidence="3" id="KW-1185">Reference proteome</keyword>
<accession>A0ABQ8GP02</accession>
<dbReference type="EMBL" id="JAGTJR010000004">
    <property type="protein sequence ID" value="KAH7061471.1"/>
    <property type="molecule type" value="Genomic_DNA"/>
</dbReference>
<protein>
    <submittedName>
        <fullName evidence="2">Uncharacterized protein</fullName>
    </submittedName>
</protein>
<organism evidence="2 3">
    <name type="scientific">Macrophomina phaseolina</name>
    <dbReference type="NCBI Taxonomy" id="35725"/>
    <lineage>
        <taxon>Eukaryota</taxon>
        <taxon>Fungi</taxon>
        <taxon>Dikarya</taxon>
        <taxon>Ascomycota</taxon>
        <taxon>Pezizomycotina</taxon>
        <taxon>Dothideomycetes</taxon>
        <taxon>Dothideomycetes incertae sedis</taxon>
        <taxon>Botryosphaeriales</taxon>
        <taxon>Botryosphaeriaceae</taxon>
        <taxon>Macrophomina</taxon>
    </lineage>
</organism>
<sequence length="159" mass="17293">MLFLLTALFLQLPRYIVFAHPVLPDSVDTSIEPTLHISSPSTRLIQNTQQIPDNSQQLLLCTGPHFTGDCTHQNVTALGNDHCLSLDGTAMSVQPGSGLDCMFYANGVCRTFLDPAGESLRLFYPGEEDLSGRWSPLSYSCVQLNGTVFAEEAEEGDGV</sequence>
<evidence type="ECO:0000313" key="2">
    <source>
        <dbReference type="EMBL" id="KAH7061471.1"/>
    </source>
</evidence>
<reference evidence="2 3" key="1">
    <citation type="journal article" date="2021" name="Nat. Commun.">
        <title>Genetic determinants of endophytism in the Arabidopsis root mycobiome.</title>
        <authorList>
            <person name="Mesny F."/>
            <person name="Miyauchi S."/>
            <person name="Thiergart T."/>
            <person name="Pickel B."/>
            <person name="Atanasova L."/>
            <person name="Karlsson M."/>
            <person name="Huettel B."/>
            <person name="Barry K.W."/>
            <person name="Haridas S."/>
            <person name="Chen C."/>
            <person name="Bauer D."/>
            <person name="Andreopoulos W."/>
            <person name="Pangilinan J."/>
            <person name="LaButti K."/>
            <person name="Riley R."/>
            <person name="Lipzen A."/>
            <person name="Clum A."/>
            <person name="Drula E."/>
            <person name="Henrissat B."/>
            <person name="Kohler A."/>
            <person name="Grigoriev I.V."/>
            <person name="Martin F.M."/>
            <person name="Hacquard S."/>
        </authorList>
    </citation>
    <scope>NUCLEOTIDE SEQUENCE [LARGE SCALE GENOMIC DNA]</scope>
    <source>
        <strain evidence="2 3">MPI-SDFR-AT-0080</strain>
    </source>
</reference>
<keyword evidence="1" id="KW-0732">Signal</keyword>
<feature type="signal peptide" evidence="1">
    <location>
        <begin position="1"/>
        <end position="19"/>
    </location>
</feature>
<name>A0ABQ8GP02_9PEZI</name>